<proteinExistence type="predicted"/>
<dbReference type="PANTHER" id="PTHR37842:SF2">
    <property type="entry name" value="GYLCOSYL HYDROLASE 115 C-TERMINAL DOMAIN-CONTAINING PROTEIN"/>
    <property type="match status" value="1"/>
</dbReference>
<organism evidence="2 3">
    <name type="scientific">Lachnellula occidentalis</name>
    <dbReference type="NCBI Taxonomy" id="215460"/>
    <lineage>
        <taxon>Eukaryota</taxon>
        <taxon>Fungi</taxon>
        <taxon>Dikarya</taxon>
        <taxon>Ascomycota</taxon>
        <taxon>Pezizomycotina</taxon>
        <taxon>Leotiomycetes</taxon>
        <taxon>Helotiales</taxon>
        <taxon>Lachnaceae</taxon>
        <taxon>Lachnellula</taxon>
    </lineage>
</organism>
<dbReference type="Gene3D" id="2.60.120.1620">
    <property type="match status" value="1"/>
</dbReference>
<reference evidence="2 3" key="1">
    <citation type="submission" date="2018-05" db="EMBL/GenBank/DDBJ databases">
        <title>Genome sequencing and assembly of the regulated plant pathogen Lachnellula willkommii and related sister species for the development of diagnostic species identification markers.</title>
        <authorList>
            <person name="Giroux E."/>
            <person name="Bilodeau G."/>
        </authorList>
    </citation>
    <scope>NUCLEOTIDE SEQUENCE [LARGE SCALE GENOMIC DNA]</scope>
    <source>
        <strain evidence="2 3">CBS 160.35</strain>
    </source>
</reference>
<evidence type="ECO:0000313" key="2">
    <source>
        <dbReference type="EMBL" id="TVY31978.1"/>
    </source>
</evidence>
<accession>A0A8H8RCZ3</accession>
<name>A0A8H8RCZ3_9HELO</name>
<gene>
    <name evidence="2" type="ORF">LOCC1_G008491</name>
</gene>
<sequence>SAGAGPALEYAIYSFTSTRSASVTLLLSLCANINGPAAPMEYGIAFNGEVPQVRQFVHESTSTSTSTSTMPSGWYQAVADGVWGASGNITTTVHDLTVTGRHTLRVWLVQPGVVLQKIVVDFGGGGVRESYLGPPESFRAGVDVVGGYDGTNFAGVDVSDVL</sequence>
<feature type="domain" description="Gylcosyl hydrolase 115 C-terminal" evidence="1">
    <location>
        <begin position="2"/>
        <end position="136"/>
    </location>
</feature>
<dbReference type="InterPro" id="IPR041437">
    <property type="entry name" value="GH115_C"/>
</dbReference>
<dbReference type="PANTHER" id="PTHR37842">
    <property type="match status" value="1"/>
</dbReference>
<dbReference type="OrthoDB" id="4849794at2759"/>
<feature type="non-terminal residue" evidence="2">
    <location>
        <position position="1"/>
    </location>
</feature>
<dbReference type="AlphaFoldDB" id="A0A8H8RCZ3"/>
<dbReference type="EMBL" id="QGMI01001909">
    <property type="protein sequence ID" value="TVY31978.1"/>
    <property type="molecule type" value="Genomic_DNA"/>
</dbReference>
<dbReference type="Proteomes" id="UP000443090">
    <property type="component" value="Unassembled WGS sequence"/>
</dbReference>
<keyword evidence="3" id="KW-1185">Reference proteome</keyword>
<evidence type="ECO:0000313" key="3">
    <source>
        <dbReference type="Proteomes" id="UP000443090"/>
    </source>
</evidence>
<dbReference type="Pfam" id="PF17829">
    <property type="entry name" value="GH115_C"/>
    <property type="match status" value="1"/>
</dbReference>
<protein>
    <recommendedName>
        <fullName evidence="1">Gylcosyl hydrolase 115 C-terminal domain-containing protein</fullName>
    </recommendedName>
</protein>
<evidence type="ECO:0000259" key="1">
    <source>
        <dbReference type="Pfam" id="PF17829"/>
    </source>
</evidence>
<comment type="caution">
    <text evidence="2">The sequence shown here is derived from an EMBL/GenBank/DDBJ whole genome shotgun (WGS) entry which is preliminary data.</text>
</comment>